<dbReference type="Gene3D" id="3.30.1150.10">
    <property type="match status" value="1"/>
</dbReference>
<comment type="caution">
    <text evidence="7">The sequence shown here is derived from an EMBL/GenBank/DDBJ whole genome shotgun (WGS) entry which is preliminary data.</text>
</comment>
<comment type="subcellular location">
    <subcellularLocation>
        <location evidence="1">Membrane</location>
        <topology evidence="1">Single-pass membrane protein</topology>
    </subcellularLocation>
</comment>
<keyword evidence="5" id="KW-0732">Signal</keyword>
<gene>
    <name evidence="7" type="ORF">HHL27_12210</name>
</gene>
<protein>
    <submittedName>
        <fullName evidence="7">TonB family protein</fullName>
    </submittedName>
</protein>
<keyword evidence="4" id="KW-0472">Membrane</keyword>
<dbReference type="InterPro" id="IPR037682">
    <property type="entry name" value="TonB_C"/>
</dbReference>
<evidence type="ECO:0000256" key="3">
    <source>
        <dbReference type="ARBA" id="ARBA00022989"/>
    </source>
</evidence>
<reference evidence="7 8" key="1">
    <citation type="submission" date="2020-04" db="EMBL/GenBank/DDBJ databases">
        <title>Novosphingobium sp. TW-4 isolated from soil.</title>
        <authorList>
            <person name="Dahal R.H."/>
            <person name="Chaudhary D.K."/>
        </authorList>
    </citation>
    <scope>NUCLEOTIDE SEQUENCE [LARGE SCALE GENOMIC DNA]</scope>
    <source>
        <strain evidence="7 8">TW-4</strain>
    </source>
</reference>
<sequence>MVPLFLLAAAAAVSAPAGVADPDIPGMVTALEYSPEARAAGRSTAATIEIRVDPTGRPQDCKVVSALGDAHLARDVCKIASSKRYNPARLRDGTPAFAVVTTLVRLYVPGPATQDIAAARLQPVAEVKVAQLRGNAASEDVTLVTTVDPSGKVIECGPKLEEQRSLAEAICTHTGLFHPAIVKDENGQPMPYIAESLVRAWATKN</sequence>
<feature type="chain" id="PRO_5031199100" evidence="5">
    <location>
        <begin position="20"/>
        <end position="205"/>
    </location>
</feature>
<dbReference type="AlphaFoldDB" id="A0A7Y0BQ80"/>
<feature type="signal peptide" evidence="5">
    <location>
        <begin position="1"/>
        <end position="19"/>
    </location>
</feature>
<evidence type="ECO:0000256" key="4">
    <source>
        <dbReference type="ARBA" id="ARBA00023136"/>
    </source>
</evidence>
<dbReference type="Pfam" id="PF03544">
    <property type="entry name" value="TonB_C"/>
    <property type="match status" value="1"/>
</dbReference>
<evidence type="ECO:0000256" key="2">
    <source>
        <dbReference type="ARBA" id="ARBA00022692"/>
    </source>
</evidence>
<dbReference type="InterPro" id="IPR006260">
    <property type="entry name" value="TonB/TolA_C"/>
</dbReference>
<keyword evidence="8" id="KW-1185">Reference proteome</keyword>
<dbReference type="RefSeq" id="WP_169493715.1">
    <property type="nucleotide sequence ID" value="NZ_JABBGM010000005.1"/>
</dbReference>
<name>A0A7Y0BQ80_9SPHN</name>
<dbReference type="GO" id="GO:0055085">
    <property type="term" value="P:transmembrane transport"/>
    <property type="evidence" value="ECO:0007669"/>
    <property type="project" value="InterPro"/>
</dbReference>
<proteinExistence type="predicted"/>
<dbReference type="GO" id="GO:0016020">
    <property type="term" value="C:membrane"/>
    <property type="evidence" value="ECO:0007669"/>
    <property type="project" value="UniProtKB-SubCell"/>
</dbReference>
<keyword evidence="3" id="KW-1133">Transmembrane helix</keyword>
<evidence type="ECO:0000259" key="6">
    <source>
        <dbReference type="Pfam" id="PF03544"/>
    </source>
</evidence>
<feature type="domain" description="TonB C-terminal" evidence="6">
    <location>
        <begin position="30"/>
        <end position="91"/>
    </location>
</feature>
<organism evidence="7 8">
    <name type="scientific">Novosphingobium olei</name>
    <dbReference type="NCBI Taxonomy" id="2728851"/>
    <lineage>
        <taxon>Bacteria</taxon>
        <taxon>Pseudomonadati</taxon>
        <taxon>Pseudomonadota</taxon>
        <taxon>Alphaproteobacteria</taxon>
        <taxon>Sphingomonadales</taxon>
        <taxon>Sphingomonadaceae</taxon>
        <taxon>Novosphingobium</taxon>
    </lineage>
</organism>
<dbReference type="NCBIfam" id="TIGR01352">
    <property type="entry name" value="tonB_Cterm"/>
    <property type="match status" value="1"/>
</dbReference>
<dbReference type="SUPFAM" id="SSF74653">
    <property type="entry name" value="TolA/TonB C-terminal domain"/>
    <property type="match status" value="1"/>
</dbReference>
<evidence type="ECO:0000313" key="8">
    <source>
        <dbReference type="Proteomes" id="UP000583556"/>
    </source>
</evidence>
<accession>A0A7Y0BQ80</accession>
<dbReference type="Proteomes" id="UP000583556">
    <property type="component" value="Unassembled WGS sequence"/>
</dbReference>
<dbReference type="EMBL" id="JABBGM010000005">
    <property type="protein sequence ID" value="NML94428.1"/>
    <property type="molecule type" value="Genomic_DNA"/>
</dbReference>
<keyword evidence="2" id="KW-0812">Transmembrane</keyword>
<evidence type="ECO:0000256" key="5">
    <source>
        <dbReference type="SAM" id="SignalP"/>
    </source>
</evidence>
<evidence type="ECO:0000313" key="7">
    <source>
        <dbReference type="EMBL" id="NML94428.1"/>
    </source>
</evidence>
<evidence type="ECO:0000256" key="1">
    <source>
        <dbReference type="ARBA" id="ARBA00004167"/>
    </source>
</evidence>